<gene>
    <name evidence="2" type="ORF">J0695_38940</name>
</gene>
<reference evidence="2" key="1">
    <citation type="submission" date="2021-03" db="EMBL/GenBank/DDBJ databases">
        <title>Streptomyces poriferae sp. nov., a novel marine sponge-derived Actinobacteria species with anti-MRSA activity.</title>
        <authorList>
            <person name="Sandoval-Powers M."/>
            <person name="Kralova S."/>
            <person name="Nguyen G.-S."/>
            <person name="Fawwal D."/>
            <person name="Degnes K."/>
            <person name="Klinkenberg G."/>
            <person name="Sletta H."/>
            <person name="Wentzel A."/>
            <person name="Liles M.R."/>
        </authorList>
    </citation>
    <scope>NUCLEOTIDE SEQUENCE</scope>
    <source>
        <strain evidence="2">DSM 41794</strain>
    </source>
</reference>
<dbReference type="AlphaFoldDB" id="A0A939FFK7"/>
<keyword evidence="3" id="KW-1185">Reference proteome</keyword>
<feature type="transmembrane region" description="Helical" evidence="1">
    <location>
        <begin position="30"/>
        <end position="48"/>
    </location>
</feature>
<dbReference type="EMBL" id="JAFLRJ010000767">
    <property type="protein sequence ID" value="MBO0517687.1"/>
    <property type="molecule type" value="Genomic_DNA"/>
</dbReference>
<comment type="caution">
    <text evidence="2">The sequence shown here is derived from an EMBL/GenBank/DDBJ whole genome shotgun (WGS) entry which is preliminary data.</text>
</comment>
<protein>
    <submittedName>
        <fullName evidence="2">Energy-coupling factor transporter transmembrane protein EcfT</fullName>
    </submittedName>
</protein>
<feature type="non-terminal residue" evidence="2">
    <location>
        <position position="77"/>
    </location>
</feature>
<keyword evidence="1" id="KW-0472">Membrane</keyword>
<sequence length="77" mass="7952">AALLICVGAATALANPARLLKSLPGALYEAGVAVVVAMTFAPNLVADVTRLRAARRLRGRLDTGVKGRLQGGRTVLE</sequence>
<organism evidence="2 3">
    <name type="scientific">Streptomyces beijiangensis</name>
    <dbReference type="NCBI Taxonomy" id="163361"/>
    <lineage>
        <taxon>Bacteria</taxon>
        <taxon>Bacillati</taxon>
        <taxon>Actinomycetota</taxon>
        <taxon>Actinomycetes</taxon>
        <taxon>Kitasatosporales</taxon>
        <taxon>Streptomycetaceae</taxon>
        <taxon>Streptomyces</taxon>
    </lineage>
</organism>
<dbReference type="Proteomes" id="UP000664167">
    <property type="component" value="Unassembled WGS sequence"/>
</dbReference>
<proteinExistence type="predicted"/>
<feature type="non-terminal residue" evidence="2">
    <location>
        <position position="1"/>
    </location>
</feature>
<evidence type="ECO:0000313" key="2">
    <source>
        <dbReference type="EMBL" id="MBO0517687.1"/>
    </source>
</evidence>
<keyword evidence="1" id="KW-1133">Transmembrane helix</keyword>
<name>A0A939FFK7_9ACTN</name>
<keyword evidence="1 2" id="KW-0812">Transmembrane</keyword>
<accession>A0A939FFK7</accession>
<evidence type="ECO:0000256" key="1">
    <source>
        <dbReference type="SAM" id="Phobius"/>
    </source>
</evidence>
<evidence type="ECO:0000313" key="3">
    <source>
        <dbReference type="Proteomes" id="UP000664167"/>
    </source>
</evidence>